<dbReference type="Proteomes" id="UP000887565">
    <property type="component" value="Unplaced"/>
</dbReference>
<feature type="compositionally biased region" description="Polar residues" evidence="1">
    <location>
        <begin position="60"/>
        <end position="76"/>
    </location>
</feature>
<name>A0A915IAL1_ROMCU</name>
<dbReference type="AlphaFoldDB" id="A0A915IAL1"/>
<keyword evidence="2" id="KW-1185">Reference proteome</keyword>
<evidence type="ECO:0000256" key="1">
    <source>
        <dbReference type="SAM" id="MobiDB-lite"/>
    </source>
</evidence>
<evidence type="ECO:0000313" key="2">
    <source>
        <dbReference type="Proteomes" id="UP000887565"/>
    </source>
</evidence>
<proteinExistence type="predicted"/>
<reference evidence="3" key="1">
    <citation type="submission" date="2022-11" db="UniProtKB">
        <authorList>
            <consortium name="WormBaseParasite"/>
        </authorList>
    </citation>
    <scope>IDENTIFICATION</scope>
</reference>
<organism evidence="2 3">
    <name type="scientific">Romanomermis culicivorax</name>
    <name type="common">Nematode worm</name>
    <dbReference type="NCBI Taxonomy" id="13658"/>
    <lineage>
        <taxon>Eukaryota</taxon>
        <taxon>Metazoa</taxon>
        <taxon>Ecdysozoa</taxon>
        <taxon>Nematoda</taxon>
        <taxon>Enoplea</taxon>
        <taxon>Dorylaimia</taxon>
        <taxon>Mermithida</taxon>
        <taxon>Mermithoidea</taxon>
        <taxon>Mermithidae</taxon>
        <taxon>Romanomermis</taxon>
    </lineage>
</organism>
<evidence type="ECO:0000313" key="3">
    <source>
        <dbReference type="WBParaSite" id="nRc.2.0.1.t11219-RA"/>
    </source>
</evidence>
<protein>
    <submittedName>
        <fullName evidence="3">Uncharacterized protein</fullName>
    </submittedName>
</protein>
<feature type="region of interest" description="Disordered" evidence="1">
    <location>
        <begin position="54"/>
        <end position="76"/>
    </location>
</feature>
<accession>A0A915IAL1</accession>
<sequence>MTVFDLNIAKLPPPATVQAQFALTATADFTASAAQINDFLKLTLDDISTLAPVPMEESTRIQPTTMETKTNTGTSDQTLTNILEETTVDQGTAMDVAPQEPAMDVALPAPAVDP</sequence>
<dbReference type="WBParaSite" id="nRc.2.0.1.t11219-RA">
    <property type="protein sequence ID" value="nRc.2.0.1.t11219-RA"/>
    <property type="gene ID" value="nRc.2.0.1.g11219"/>
</dbReference>